<accession>A0A5N6MTJ7</accession>
<dbReference type="AlphaFoldDB" id="A0A5N6MTJ7"/>
<reference evidence="1 2" key="1">
    <citation type="submission" date="2019-08" db="EMBL/GenBank/DDBJ databases">
        <title>Arthrobacter sp. nov., isolated from plateau pika and Tibetan wild ass.</title>
        <authorList>
            <person name="Ge Y."/>
        </authorList>
    </citation>
    <scope>NUCLEOTIDE SEQUENCE [LARGE SCALE GENOMIC DNA]</scope>
    <source>
        <strain evidence="1 2">785</strain>
    </source>
</reference>
<keyword evidence="2" id="KW-1185">Reference proteome</keyword>
<gene>
    <name evidence="1" type="ORF">GD627_03540</name>
</gene>
<evidence type="ECO:0000313" key="1">
    <source>
        <dbReference type="EMBL" id="KAD4060143.1"/>
    </source>
</evidence>
<dbReference type="RefSeq" id="WP_146360718.1">
    <property type="nucleotide sequence ID" value="NZ_VOAL01000001.1"/>
</dbReference>
<dbReference type="OrthoDB" id="4946960at2"/>
<sequence>MITLTQDTDGFIRMDRHLPGSLPVTVAFADGTSEVLTGAVLNKAYDDAVAVFRAKNHLDAKGFSRVRKMPANAKISDVPVSPGMGR</sequence>
<dbReference type="Proteomes" id="UP000326852">
    <property type="component" value="Unassembled WGS sequence"/>
</dbReference>
<proteinExistence type="predicted"/>
<dbReference type="EMBL" id="VTFX01000001">
    <property type="protein sequence ID" value="KAD4060143.1"/>
    <property type="molecule type" value="Genomic_DNA"/>
</dbReference>
<name>A0A5N6MTJ7_9MICC</name>
<comment type="caution">
    <text evidence="1">The sequence shown here is derived from an EMBL/GenBank/DDBJ whole genome shotgun (WGS) entry which is preliminary data.</text>
</comment>
<protein>
    <submittedName>
        <fullName evidence="1">Uncharacterized protein</fullName>
    </submittedName>
</protein>
<evidence type="ECO:0000313" key="2">
    <source>
        <dbReference type="Proteomes" id="UP000326852"/>
    </source>
</evidence>
<organism evidence="1 2">
    <name type="scientific">Arthrobacter yangruifuii</name>
    <dbReference type="NCBI Taxonomy" id="2606616"/>
    <lineage>
        <taxon>Bacteria</taxon>
        <taxon>Bacillati</taxon>
        <taxon>Actinomycetota</taxon>
        <taxon>Actinomycetes</taxon>
        <taxon>Micrococcales</taxon>
        <taxon>Micrococcaceae</taxon>
        <taxon>Arthrobacter</taxon>
    </lineage>
</organism>